<dbReference type="PROSITE" id="PS50176">
    <property type="entry name" value="ARM_REPEAT"/>
    <property type="match status" value="3"/>
</dbReference>
<dbReference type="InterPro" id="IPR011989">
    <property type="entry name" value="ARM-like"/>
</dbReference>
<feature type="repeat" description="ARM" evidence="2">
    <location>
        <begin position="139"/>
        <end position="166"/>
    </location>
</feature>
<proteinExistence type="predicted"/>
<dbReference type="WBParaSite" id="ACRNAN_Path_1216.g4726.t1">
    <property type="protein sequence ID" value="ACRNAN_Path_1216.g4726.t1"/>
    <property type="gene ID" value="ACRNAN_Path_1216.g4726"/>
</dbReference>
<keyword evidence="1" id="KW-0217">Developmental protein</keyword>
<dbReference type="GO" id="GO:0007155">
    <property type="term" value="P:cell adhesion"/>
    <property type="evidence" value="ECO:0007669"/>
    <property type="project" value="InterPro"/>
</dbReference>
<dbReference type="Proteomes" id="UP000887540">
    <property type="component" value="Unplaced"/>
</dbReference>
<accession>A0A914BXD1</accession>
<dbReference type="PANTHER" id="PTHR45976">
    <property type="entry name" value="ARMADILLO SEGMENT POLARITY PROTEIN"/>
    <property type="match status" value="1"/>
</dbReference>
<dbReference type="PRINTS" id="PR01869">
    <property type="entry name" value="BCATNINFAMLY"/>
</dbReference>
<feature type="repeat" description="ARM" evidence="2">
    <location>
        <begin position="223"/>
        <end position="267"/>
    </location>
</feature>
<dbReference type="InterPro" id="IPR016024">
    <property type="entry name" value="ARM-type_fold"/>
</dbReference>
<feature type="repeat" description="ARM" evidence="2">
    <location>
        <begin position="306"/>
        <end position="349"/>
    </location>
</feature>
<dbReference type="Pfam" id="PF05804">
    <property type="entry name" value="KAP"/>
    <property type="match status" value="1"/>
</dbReference>
<sequence length="652" mass="71788">MFPEFALDELEDKYANAIPQTSKPSLIEMLAEPSQDLKLAIIDLIHLQDESEAIINALPELIRLLADRDPAVVAQAAHKVYLLSKEDKCVATLASNPHLVGALVQATSVPNEDSMRDTAAALSHISNLADGRVHIFRSGGIAELVRMLRCPIDIVVHYAVTTLHNLLLYLESAKQDTIACGGLEALVPLLKARNPKLQALVADSIYFLLLDRPQCKMTFLSLQGPQLLVNILNSGTTYIKLIYAVVRCIRSISTCPQNKASLISMGALESLHRVLVIIPETRRKLAVLNSMRNLSDVATNLDTLTPLVIDLIVLVEESDDEEIVSCACGILSNLTCNNIRNKQAVCSNGGIPILTRALSRFAHIEDITEPALCTMRHCTARHSLAQQAQNDVRTSFAHPVILSLLATHRPPIVKAALGLVRNCALSHINLQSIISEQTSNGENVVTIAMDVLDRSGSILRQDFDALEDGVSLLEMVEGAVSALHQLAKEPAIARMVYNRPSLMNVLIELMSMEQISNNEDELMMREIMGLIYQLTKSPEGAKVVEMYGPTPHIVDALRSQHKSIAAYASIILRNMGVDKPIEYRRRMQTEIDTISGTPIHHHGGYSGEMGWMNDGLEPELFNELYNYPSLGDLKNDHIEGGHGQNSWFDTDL</sequence>
<reference evidence="4" key="1">
    <citation type="submission" date="2022-11" db="UniProtKB">
        <authorList>
            <consortium name="WormBaseParasite"/>
        </authorList>
    </citation>
    <scope>IDENTIFICATION</scope>
</reference>
<dbReference type="SUPFAM" id="SSF48371">
    <property type="entry name" value="ARM repeat"/>
    <property type="match status" value="2"/>
</dbReference>
<dbReference type="InterPro" id="IPR000225">
    <property type="entry name" value="Armadillo"/>
</dbReference>
<protein>
    <submittedName>
        <fullName evidence="4">Armadillo segment polarity protein</fullName>
    </submittedName>
</protein>
<evidence type="ECO:0000313" key="3">
    <source>
        <dbReference type="Proteomes" id="UP000887540"/>
    </source>
</evidence>
<organism evidence="3 4">
    <name type="scientific">Acrobeloides nanus</name>
    <dbReference type="NCBI Taxonomy" id="290746"/>
    <lineage>
        <taxon>Eukaryota</taxon>
        <taxon>Metazoa</taxon>
        <taxon>Ecdysozoa</taxon>
        <taxon>Nematoda</taxon>
        <taxon>Chromadorea</taxon>
        <taxon>Rhabditida</taxon>
        <taxon>Tylenchina</taxon>
        <taxon>Cephalobomorpha</taxon>
        <taxon>Cephaloboidea</taxon>
        <taxon>Cephalobidae</taxon>
        <taxon>Acrobeloides</taxon>
    </lineage>
</organism>
<dbReference type="Gene3D" id="1.25.10.10">
    <property type="entry name" value="Leucine-rich Repeat Variant"/>
    <property type="match status" value="1"/>
</dbReference>
<name>A0A914BXD1_9BILA</name>
<dbReference type="GO" id="GO:0045296">
    <property type="term" value="F:cadherin binding"/>
    <property type="evidence" value="ECO:0007669"/>
    <property type="project" value="InterPro"/>
</dbReference>
<dbReference type="SMART" id="SM00185">
    <property type="entry name" value="ARM"/>
    <property type="match status" value="8"/>
</dbReference>
<keyword evidence="3" id="KW-1185">Reference proteome</keyword>
<evidence type="ECO:0000256" key="1">
    <source>
        <dbReference type="ARBA" id="ARBA00022473"/>
    </source>
</evidence>
<dbReference type="AlphaFoldDB" id="A0A914BXD1"/>
<dbReference type="InterPro" id="IPR013284">
    <property type="entry name" value="Beta-catenin"/>
</dbReference>
<evidence type="ECO:0000256" key="2">
    <source>
        <dbReference type="PROSITE-ProRule" id="PRU00259"/>
    </source>
</evidence>
<evidence type="ECO:0000313" key="4">
    <source>
        <dbReference type="WBParaSite" id="ACRNAN_Path_1216.g4726.t1"/>
    </source>
</evidence>